<dbReference type="FunCoup" id="B4JLD4">
    <property type="interactions" value="20"/>
</dbReference>
<evidence type="ECO:0000256" key="1">
    <source>
        <dbReference type="SAM" id="MobiDB-lite"/>
    </source>
</evidence>
<feature type="region of interest" description="Disordered" evidence="1">
    <location>
        <begin position="75"/>
        <end position="97"/>
    </location>
</feature>
<dbReference type="eggNOG" id="ENOG502T98J">
    <property type="taxonomic scope" value="Eukaryota"/>
</dbReference>
<sequence>MAGTGGALKALAKNLSNQLNLSRTEMKRVVARVISECHGRDYMGDYHGHMFYVKPDRIDLTQQITQSKEAFDEMLSQKRIRSRKEAQNPSGSRSRSLTCRLAVQAQPQRSLTGVIIDKLHRQTRTRPTPNMCGEQSAPNSRIISTKCKRRIKPKRLPAPSMQYRKNKSQAQTAQTKLGPRSLAKVRSESKPKPLAKKKSFAKAETRAPVVKQPKIHRIRQPAGDAMRAKTSVFCMTPKSRNNQRSRTMMSPVKAGPTTKKTGIMKKQKQGSSTLPKMMSNKSGGNAPQQSLPKKDKKHSKRLSAGAIWARPKSKPKPVDMKPLRNPYQSQNGAGTSYQPNRARNAKSKNKLLPAGGNRPTKSLNSIKRINRNKRSITRLAKHLEREEAIDDLERFEARNMRTYRPKECVHIERARHSSRPYSISARLKQLALPAMHRRYLPLPAVVSTNATICKPSKKRCRRSVQVDTSLGSIGALKNTSRTGLSPAKRNLALAFLHNEGTRSPRNKCNVLWR</sequence>
<dbReference type="HOGENOM" id="CLU_531311_0_0_1"/>
<feature type="region of interest" description="Disordered" evidence="1">
    <location>
        <begin position="239"/>
        <end position="363"/>
    </location>
</feature>
<feature type="region of interest" description="Disordered" evidence="1">
    <location>
        <begin position="155"/>
        <end position="208"/>
    </location>
</feature>
<dbReference type="PhylomeDB" id="B4JLD4"/>
<organism evidence="3">
    <name type="scientific">Drosophila grimshawi</name>
    <name type="common">Hawaiian fruit fly</name>
    <name type="synonym">Idiomyia grimshawi</name>
    <dbReference type="NCBI Taxonomy" id="7222"/>
    <lineage>
        <taxon>Eukaryota</taxon>
        <taxon>Metazoa</taxon>
        <taxon>Ecdysozoa</taxon>
        <taxon>Arthropoda</taxon>
        <taxon>Hexapoda</taxon>
        <taxon>Insecta</taxon>
        <taxon>Pterygota</taxon>
        <taxon>Neoptera</taxon>
        <taxon>Endopterygota</taxon>
        <taxon>Diptera</taxon>
        <taxon>Brachycera</taxon>
        <taxon>Muscomorpha</taxon>
        <taxon>Ephydroidea</taxon>
        <taxon>Drosophilidae</taxon>
        <taxon>Drosophila</taxon>
        <taxon>Hawaiian Drosophila</taxon>
    </lineage>
</organism>
<dbReference type="KEGG" id="dgr:6564929"/>
<keyword evidence="3" id="KW-1185">Reference proteome</keyword>
<dbReference type="EMBL" id="CH916370">
    <property type="protein sequence ID" value="EDW00387.1"/>
    <property type="molecule type" value="Genomic_DNA"/>
</dbReference>
<feature type="compositionally biased region" description="Polar residues" evidence="1">
    <location>
        <begin position="87"/>
        <end position="97"/>
    </location>
</feature>
<accession>B4JLD4</accession>
<feature type="compositionally biased region" description="Polar residues" evidence="1">
    <location>
        <begin position="239"/>
        <end position="248"/>
    </location>
</feature>
<dbReference type="OMA" id="ISECHGR"/>
<proteinExistence type="predicted"/>
<feature type="compositionally biased region" description="Polar residues" evidence="1">
    <location>
        <begin position="269"/>
        <end position="291"/>
    </location>
</feature>
<dbReference type="AlphaFoldDB" id="B4JLD4"/>
<reference evidence="2 3" key="1">
    <citation type="journal article" date="2007" name="Nature">
        <title>Evolution of genes and genomes on the Drosophila phylogeny.</title>
        <authorList>
            <consortium name="Drosophila 12 Genomes Consortium"/>
            <person name="Clark A.G."/>
            <person name="Eisen M.B."/>
            <person name="Smith D.R."/>
            <person name="Bergman C.M."/>
            <person name="Oliver B."/>
            <person name="Markow T.A."/>
            <person name="Kaufman T.C."/>
            <person name="Kellis M."/>
            <person name="Gelbart W."/>
            <person name="Iyer V.N."/>
            <person name="Pollard D.A."/>
            <person name="Sackton T.B."/>
            <person name="Larracuente A.M."/>
            <person name="Singh N.D."/>
            <person name="Abad J.P."/>
            <person name="Abt D.N."/>
            <person name="Adryan B."/>
            <person name="Aguade M."/>
            <person name="Akashi H."/>
            <person name="Anderson W.W."/>
            <person name="Aquadro C.F."/>
            <person name="Ardell D.H."/>
            <person name="Arguello R."/>
            <person name="Artieri C.G."/>
            <person name="Barbash D.A."/>
            <person name="Barker D."/>
            <person name="Barsanti P."/>
            <person name="Batterham P."/>
            <person name="Batzoglou S."/>
            <person name="Begun D."/>
            <person name="Bhutkar A."/>
            <person name="Blanco E."/>
            <person name="Bosak S.A."/>
            <person name="Bradley R.K."/>
            <person name="Brand A.D."/>
            <person name="Brent M.R."/>
            <person name="Brooks A.N."/>
            <person name="Brown R.H."/>
            <person name="Butlin R.K."/>
            <person name="Caggese C."/>
            <person name="Calvi B.R."/>
            <person name="Bernardo de Carvalho A."/>
            <person name="Caspi A."/>
            <person name="Castrezana S."/>
            <person name="Celniker S.E."/>
            <person name="Chang J.L."/>
            <person name="Chapple C."/>
            <person name="Chatterji S."/>
            <person name="Chinwalla A."/>
            <person name="Civetta A."/>
            <person name="Clifton S.W."/>
            <person name="Comeron J.M."/>
            <person name="Costello J.C."/>
            <person name="Coyne J.A."/>
            <person name="Daub J."/>
            <person name="David R.G."/>
            <person name="Delcher A.L."/>
            <person name="Delehaunty K."/>
            <person name="Do C.B."/>
            <person name="Ebling H."/>
            <person name="Edwards K."/>
            <person name="Eickbush T."/>
            <person name="Evans J.D."/>
            <person name="Filipski A."/>
            <person name="Findeiss S."/>
            <person name="Freyhult E."/>
            <person name="Fulton L."/>
            <person name="Fulton R."/>
            <person name="Garcia A.C."/>
            <person name="Gardiner A."/>
            <person name="Garfield D.A."/>
            <person name="Garvin B.E."/>
            <person name="Gibson G."/>
            <person name="Gilbert D."/>
            <person name="Gnerre S."/>
            <person name="Godfrey J."/>
            <person name="Good R."/>
            <person name="Gotea V."/>
            <person name="Gravely B."/>
            <person name="Greenberg A.J."/>
            <person name="Griffiths-Jones S."/>
            <person name="Gross S."/>
            <person name="Guigo R."/>
            <person name="Gustafson E.A."/>
            <person name="Haerty W."/>
            <person name="Hahn M.W."/>
            <person name="Halligan D.L."/>
            <person name="Halpern A.L."/>
            <person name="Halter G.M."/>
            <person name="Han M.V."/>
            <person name="Heger A."/>
            <person name="Hillier L."/>
            <person name="Hinrichs A.S."/>
            <person name="Holmes I."/>
            <person name="Hoskins R.A."/>
            <person name="Hubisz M.J."/>
            <person name="Hultmark D."/>
            <person name="Huntley M.A."/>
            <person name="Jaffe D.B."/>
            <person name="Jagadeeshan S."/>
            <person name="Jeck W.R."/>
            <person name="Johnson J."/>
            <person name="Jones C.D."/>
            <person name="Jordan W.C."/>
            <person name="Karpen G.H."/>
            <person name="Kataoka E."/>
            <person name="Keightley P.D."/>
            <person name="Kheradpour P."/>
            <person name="Kirkness E.F."/>
            <person name="Koerich L.B."/>
            <person name="Kristiansen K."/>
            <person name="Kudrna D."/>
            <person name="Kulathinal R.J."/>
            <person name="Kumar S."/>
            <person name="Kwok R."/>
            <person name="Lander E."/>
            <person name="Langley C.H."/>
            <person name="Lapoint R."/>
            <person name="Lazzaro B.P."/>
            <person name="Lee S.J."/>
            <person name="Levesque L."/>
            <person name="Li R."/>
            <person name="Lin C.F."/>
            <person name="Lin M.F."/>
            <person name="Lindblad-Toh K."/>
            <person name="Llopart A."/>
            <person name="Long M."/>
            <person name="Low L."/>
            <person name="Lozovsky E."/>
            <person name="Lu J."/>
            <person name="Luo M."/>
            <person name="Machado C.A."/>
            <person name="Makalowski W."/>
            <person name="Marzo M."/>
            <person name="Matsuda M."/>
            <person name="Matzkin L."/>
            <person name="McAllister B."/>
            <person name="McBride C.S."/>
            <person name="McKernan B."/>
            <person name="McKernan K."/>
            <person name="Mendez-Lago M."/>
            <person name="Minx P."/>
            <person name="Mollenhauer M.U."/>
            <person name="Montooth K."/>
            <person name="Mount S.M."/>
            <person name="Mu X."/>
            <person name="Myers E."/>
            <person name="Negre B."/>
            <person name="Newfeld S."/>
            <person name="Nielsen R."/>
            <person name="Noor M.A."/>
            <person name="O'Grady P."/>
            <person name="Pachter L."/>
            <person name="Papaceit M."/>
            <person name="Parisi M.J."/>
            <person name="Parisi M."/>
            <person name="Parts L."/>
            <person name="Pedersen J.S."/>
            <person name="Pesole G."/>
            <person name="Phillippy A.M."/>
            <person name="Ponting C.P."/>
            <person name="Pop M."/>
            <person name="Porcelli D."/>
            <person name="Powell J.R."/>
            <person name="Prohaska S."/>
            <person name="Pruitt K."/>
            <person name="Puig M."/>
            <person name="Quesneville H."/>
            <person name="Ram K.R."/>
            <person name="Rand D."/>
            <person name="Rasmussen M.D."/>
            <person name="Reed L.K."/>
            <person name="Reenan R."/>
            <person name="Reily A."/>
            <person name="Remington K.A."/>
            <person name="Rieger T.T."/>
            <person name="Ritchie M.G."/>
            <person name="Robin C."/>
            <person name="Rogers Y.H."/>
            <person name="Rohde C."/>
            <person name="Rozas J."/>
            <person name="Rubenfield M.J."/>
            <person name="Ruiz A."/>
            <person name="Russo S."/>
            <person name="Salzberg S.L."/>
            <person name="Sanchez-Gracia A."/>
            <person name="Saranga D.J."/>
            <person name="Sato H."/>
            <person name="Schaeffer S.W."/>
            <person name="Schatz M.C."/>
            <person name="Schlenke T."/>
            <person name="Schwartz R."/>
            <person name="Segarra C."/>
            <person name="Singh R.S."/>
            <person name="Sirot L."/>
            <person name="Sirota M."/>
            <person name="Sisneros N.B."/>
            <person name="Smith C.D."/>
            <person name="Smith T.F."/>
            <person name="Spieth J."/>
            <person name="Stage D.E."/>
            <person name="Stark A."/>
            <person name="Stephan W."/>
            <person name="Strausberg R.L."/>
            <person name="Strempel S."/>
            <person name="Sturgill D."/>
            <person name="Sutton G."/>
            <person name="Sutton G.G."/>
            <person name="Tao W."/>
            <person name="Teichmann S."/>
            <person name="Tobari Y.N."/>
            <person name="Tomimura Y."/>
            <person name="Tsolas J.M."/>
            <person name="Valente V.L."/>
            <person name="Venter E."/>
            <person name="Venter J.C."/>
            <person name="Vicario S."/>
            <person name="Vieira F.G."/>
            <person name="Vilella A.J."/>
            <person name="Villasante A."/>
            <person name="Walenz B."/>
            <person name="Wang J."/>
            <person name="Wasserman M."/>
            <person name="Watts T."/>
            <person name="Wilson D."/>
            <person name="Wilson R.K."/>
            <person name="Wing R.A."/>
            <person name="Wolfner M.F."/>
            <person name="Wong A."/>
            <person name="Wong G.K."/>
            <person name="Wu C.I."/>
            <person name="Wu G."/>
            <person name="Yamamoto D."/>
            <person name="Yang H.P."/>
            <person name="Yang S.P."/>
            <person name="Yorke J.A."/>
            <person name="Yoshida K."/>
            <person name="Zdobnov E."/>
            <person name="Zhang P."/>
            <person name="Zhang Y."/>
            <person name="Zimin A.V."/>
            <person name="Baldwin J."/>
            <person name="Abdouelleil A."/>
            <person name="Abdulkadir J."/>
            <person name="Abebe A."/>
            <person name="Abera B."/>
            <person name="Abreu J."/>
            <person name="Acer S.C."/>
            <person name="Aftuck L."/>
            <person name="Alexander A."/>
            <person name="An P."/>
            <person name="Anderson E."/>
            <person name="Anderson S."/>
            <person name="Arachi H."/>
            <person name="Azer M."/>
            <person name="Bachantsang P."/>
            <person name="Barry A."/>
            <person name="Bayul T."/>
            <person name="Berlin A."/>
            <person name="Bessette D."/>
            <person name="Bloom T."/>
            <person name="Blye J."/>
            <person name="Boguslavskiy L."/>
            <person name="Bonnet C."/>
            <person name="Boukhgalter B."/>
            <person name="Bourzgui I."/>
            <person name="Brown A."/>
            <person name="Cahill P."/>
            <person name="Channer S."/>
            <person name="Cheshatsang Y."/>
            <person name="Chuda L."/>
            <person name="Citroen M."/>
            <person name="Collymore A."/>
            <person name="Cooke P."/>
            <person name="Costello M."/>
            <person name="D'Aco K."/>
            <person name="Daza R."/>
            <person name="De Haan G."/>
            <person name="DeGray S."/>
            <person name="DeMaso C."/>
            <person name="Dhargay N."/>
            <person name="Dooley K."/>
            <person name="Dooley E."/>
            <person name="Doricent M."/>
            <person name="Dorje P."/>
            <person name="Dorjee K."/>
            <person name="Dupes A."/>
            <person name="Elong R."/>
            <person name="Falk J."/>
            <person name="Farina A."/>
            <person name="Faro S."/>
            <person name="Ferguson D."/>
            <person name="Fisher S."/>
            <person name="Foley C.D."/>
            <person name="Franke A."/>
            <person name="Friedrich D."/>
            <person name="Gadbois L."/>
            <person name="Gearin G."/>
            <person name="Gearin C.R."/>
            <person name="Giannoukos G."/>
            <person name="Goode T."/>
            <person name="Graham J."/>
            <person name="Grandbois E."/>
            <person name="Grewal S."/>
            <person name="Gyaltsen K."/>
            <person name="Hafez N."/>
            <person name="Hagos B."/>
            <person name="Hall J."/>
            <person name="Henson C."/>
            <person name="Hollinger A."/>
            <person name="Honan T."/>
            <person name="Huard M.D."/>
            <person name="Hughes L."/>
            <person name="Hurhula B."/>
            <person name="Husby M.E."/>
            <person name="Kamat A."/>
            <person name="Kanga B."/>
            <person name="Kashin S."/>
            <person name="Khazanovich D."/>
            <person name="Kisner P."/>
            <person name="Lance K."/>
            <person name="Lara M."/>
            <person name="Lee W."/>
            <person name="Lennon N."/>
            <person name="Letendre F."/>
            <person name="LeVine R."/>
            <person name="Lipovsky A."/>
            <person name="Liu X."/>
            <person name="Liu J."/>
            <person name="Liu S."/>
            <person name="Lokyitsang T."/>
            <person name="Lokyitsang Y."/>
            <person name="Lubonja R."/>
            <person name="Lui A."/>
            <person name="MacDonald P."/>
            <person name="Magnisalis V."/>
            <person name="Maru K."/>
            <person name="Matthews C."/>
            <person name="McCusker W."/>
            <person name="McDonough S."/>
            <person name="Mehta T."/>
            <person name="Meldrim J."/>
            <person name="Meneus L."/>
            <person name="Mihai O."/>
            <person name="Mihalev A."/>
            <person name="Mihova T."/>
            <person name="Mittelman R."/>
            <person name="Mlenga V."/>
            <person name="Montmayeur A."/>
            <person name="Mulrain L."/>
            <person name="Navidi A."/>
            <person name="Naylor J."/>
            <person name="Negash T."/>
            <person name="Nguyen T."/>
            <person name="Nguyen N."/>
            <person name="Nicol R."/>
            <person name="Norbu C."/>
            <person name="Norbu N."/>
            <person name="Novod N."/>
            <person name="O'Neill B."/>
            <person name="Osman S."/>
            <person name="Markiewicz E."/>
            <person name="Oyono O.L."/>
            <person name="Patti C."/>
            <person name="Phunkhang P."/>
            <person name="Pierre F."/>
            <person name="Priest M."/>
            <person name="Raghuraman S."/>
            <person name="Rege F."/>
            <person name="Reyes R."/>
            <person name="Rise C."/>
            <person name="Rogov P."/>
            <person name="Ross K."/>
            <person name="Ryan E."/>
            <person name="Settipalli S."/>
            <person name="Shea T."/>
            <person name="Sherpa N."/>
            <person name="Shi L."/>
            <person name="Shih D."/>
            <person name="Sparrow T."/>
            <person name="Spaulding J."/>
            <person name="Stalker J."/>
            <person name="Stange-Thomann N."/>
            <person name="Stavropoulos S."/>
            <person name="Stone C."/>
            <person name="Strader C."/>
            <person name="Tesfaye S."/>
            <person name="Thomson T."/>
            <person name="Thoulutsang Y."/>
            <person name="Thoulutsang D."/>
            <person name="Topham K."/>
            <person name="Topping I."/>
            <person name="Tsamla T."/>
            <person name="Vassiliev H."/>
            <person name="Vo A."/>
            <person name="Wangchuk T."/>
            <person name="Wangdi T."/>
            <person name="Weiand M."/>
            <person name="Wilkinson J."/>
            <person name="Wilson A."/>
            <person name="Yadav S."/>
            <person name="Young G."/>
            <person name="Yu Q."/>
            <person name="Zembek L."/>
            <person name="Zhong D."/>
            <person name="Zimmer A."/>
            <person name="Zwirko Z."/>
            <person name="Jaffe D.B."/>
            <person name="Alvarez P."/>
            <person name="Brockman W."/>
            <person name="Butler J."/>
            <person name="Chin C."/>
            <person name="Gnerre S."/>
            <person name="Grabherr M."/>
            <person name="Kleber M."/>
            <person name="Mauceli E."/>
            <person name="MacCallum I."/>
        </authorList>
    </citation>
    <scope>NUCLEOTIDE SEQUENCE [LARGE SCALE GENOMIC DNA]</scope>
    <source>
        <strain evidence="3">Tucson 15287-2541.00</strain>
    </source>
</reference>
<evidence type="ECO:0000313" key="3">
    <source>
        <dbReference type="Proteomes" id="UP000001070"/>
    </source>
</evidence>
<feature type="compositionally biased region" description="Polar residues" evidence="1">
    <location>
        <begin position="326"/>
        <end position="341"/>
    </location>
</feature>
<evidence type="ECO:0000313" key="2">
    <source>
        <dbReference type="EMBL" id="EDW00387.1"/>
    </source>
</evidence>
<dbReference type="OrthoDB" id="7864662at2759"/>
<gene>
    <name evidence="2" type="primary">Dgri\GH12837</name>
    <name evidence="2" type="ORF">Dgri_GH12837</name>
</gene>
<dbReference type="InParanoid" id="B4JLD4"/>
<dbReference type="Proteomes" id="UP000001070">
    <property type="component" value="Unassembled WGS sequence"/>
</dbReference>
<name>B4JLD4_DROGR</name>
<protein>
    <submittedName>
        <fullName evidence="2">GH12837</fullName>
    </submittedName>
</protein>